<gene>
    <name evidence="3" type="ORF">K470DRAFT_260897</name>
</gene>
<feature type="domain" description="Srp40 C-terminal" evidence="2">
    <location>
        <begin position="387"/>
        <end position="452"/>
    </location>
</feature>
<dbReference type="GO" id="GO:0005730">
    <property type="term" value="C:nucleolus"/>
    <property type="evidence" value="ECO:0007669"/>
    <property type="project" value="InterPro"/>
</dbReference>
<dbReference type="PANTHER" id="PTHR23216">
    <property type="entry name" value="NUCLEOLAR AND COILED-BODY PHOSPHOPROTEIN 1"/>
    <property type="match status" value="1"/>
</dbReference>
<dbReference type="OrthoDB" id="5599646at2759"/>
<dbReference type="Pfam" id="PF05022">
    <property type="entry name" value="SRP40_C"/>
    <property type="match status" value="1"/>
</dbReference>
<dbReference type="InterPro" id="IPR039191">
    <property type="entry name" value="Nopp140-like"/>
</dbReference>
<dbReference type="PANTHER" id="PTHR23216:SF1">
    <property type="entry name" value="NUCLEOLAR AND COILED-BODY PHOSPHOPROTEIN 1"/>
    <property type="match status" value="1"/>
</dbReference>
<evidence type="ECO:0000259" key="2">
    <source>
        <dbReference type="Pfam" id="PF05022"/>
    </source>
</evidence>
<feature type="compositionally biased region" description="Low complexity" evidence="1">
    <location>
        <begin position="182"/>
        <end position="203"/>
    </location>
</feature>
<feature type="region of interest" description="Disordered" evidence="1">
    <location>
        <begin position="426"/>
        <end position="454"/>
    </location>
</feature>
<dbReference type="AlphaFoldDB" id="A0A6A7BPW9"/>
<accession>A0A6A7BPW9</accession>
<protein>
    <recommendedName>
        <fullName evidence="2">Srp40 C-terminal domain-containing protein</fullName>
    </recommendedName>
</protein>
<evidence type="ECO:0000313" key="3">
    <source>
        <dbReference type="EMBL" id="KAF2857376.1"/>
    </source>
</evidence>
<reference evidence="3" key="1">
    <citation type="journal article" date="2020" name="Stud. Mycol.">
        <title>101 Dothideomycetes genomes: a test case for predicting lifestyles and emergence of pathogens.</title>
        <authorList>
            <person name="Haridas S."/>
            <person name="Albert R."/>
            <person name="Binder M."/>
            <person name="Bloem J."/>
            <person name="Labutti K."/>
            <person name="Salamov A."/>
            <person name="Andreopoulos B."/>
            <person name="Baker S."/>
            <person name="Barry K."/>
            <person name="Bills G."/>
            <person name="Bluhm B."/>
            <person name="Cannon C."/>
            <person name="Castanera R."/>
            <person name="Culley D."/>
            <person name="Daum C."/>
            <person name="Ezra D."/>
            <person name="Gonzalez J."/>
            <person name="Henrissat B."/>
            <person name="Kuo A."/>
            <person name="Liang C."/>
            <person name="Lipzen A."/>
            <person name="Lutzoni F."/>
            <person name="Magnuson J."/>
            <person name="Mondo S."/>
            <person name="Nolan M."/>
            <person name="Ohm R."/>
            <person name="Pangilinan J."/>
            <person name="Park H.-J."/>
            <person name="Ramirez L."/>
            <person name="Alfaro M."/>
            <person name="Sun H."/>
            <person name="Tritt A."/>
            <person name="Yoshinaga Y."/>
            <person name="Zwiers L.-H."/>
            <person name="Turgeon B."/>
            <person name="Goodwin S."/>
            <person name="Spatafora J."/>
            <person name="Crous P."/>
            <person name="Grigoriev I."/>
        </authorList>
    </citation>
    <scope>NUCLEOTIDE SEQUENCE</scope>
    <source>
        <strain evidence="3">CBS 480.64</strain>
    </source>
</reference>
<organism evidence="3 4">
    <name type="scientific">Piedraia hortae CBS 480.64</name>
    <dbReference type="NCBI Taxonomy" id="1314780"/>
    <lineage>
        <taxon>Eukaryota</taxon>
        <taxon>Fungi</taxon>
        <taxon>Dikarya</taxon>
        <taxon>Ascomycota</taxon>
        <taxon>Pezizomycotina</taxon>
        <taxon>Dothideomycetes</taxon>
        <taxon>Dothideomycetidae</taxon>
        <taxon>Capnodiales</taxon>
        <taxon>Piedraiaceae</taxon>
        <taxon>Piedraia</taxon>
    </lineage>
</organism>
<feature type="region of interest" description="Disordered" evidence="1">
    <location>
        <begin position="85"/>
        <end position="371"/>
    </location>
</feature>
<feature type="compositionally biased region" description="Basic and acidic residues" evidence="1">
    <location>
        <begin position="205"/>
        <end position="230"/>
    </location>
</feature>
<evidence type="ECO:0000256" key="1">
    <source>
        <dbReference type="SAM" id="MobiDB-lite"/>
    </source>
</evidence>
<feature type="compositionally biased region" description="Polar residues" evidence="1">
    <location>
        <begin position="334"/>
        <end position="343"/>
    </location>
</feature>
<feature type="compositionally biased region" description="Basic and acidic residues" evidence="1">
    <location>
        <begin position="305"/>
        <end position="328"/>
    </location>
</feature>
<feature type="compositionally biased region" description="Basic residues" evidence="1">
    <location>
        <begin position="250"/>
        <end position="259"/>
    </location>
</feature>
<keyword evidence="4" id="KW-1185">Reference proteome</keyword>
<dbReference type="InterPro" id="IPR007718">
    <property type="entry name" value="Srp40_C"/>
</dbReference>
<dbReference type="Proteomes" id="UP000799421">
    <property type="component" value="Unassembled WGS sequence"/>
</dbReference>
<feature type="compositionally biased region" description="Acidic residues" evidence="1">
    <location>
        <begin position="137"/>
        <end position="159"/>
    </location>
</feature>
<proteinExistence type="predicted"/>
<feature type="compositionally biased region" description="Basic and acidic residues" evidence="1">
    <location>
        <begin position="283"/>
        <end position="299"/>
    </location>
</feature>
<evidence type="ECO:0000313" key="4">
    <source>
        <dbReference type="Proteomes" id="UP000799421"/>
    </source>
</evidence>
<dbReference type="EMBL" id="MU006047">
    <property type="protein sequence ID" value="KAF2857376.1"/>
    <property type="molecule type" value="Genomic_DNA"/>
</dbReference>
<dbReference type="GO" id="GO:0005654">
    <property type="term" value="C:nucleoplasm"/>
    <property type="evidence" value="ECO:0007669"/>
    <property type="project" value="TreeGrafter"/>
</dbReference>
<feature type="compositionally biased region" description="Basic and acidic residues" evidence="1">
    <location>
        <begin position="117"/>
        <end position="136"/>
    </location>
</feature>
<name>A0A6A7BPW9_9PEZI</name>
<sequence>MVLPQTIWTNRIIPSPRMVDVLTQIGHFFDAVGFSRSYTALFDEAKAHGMPLMVKKWKRDMEVNGPSIPLTDLWEEWYDHFKRHPSLPDEAYRPREPDDEDTLSSSYTTYERWSSSEIERSDREIHADNEGHKTGFVDDEAESSSDEDDDESSVSEEDEKPVTEVNGIKISKPAKRVEDESSSSSSSSDSSSNSDSDSSSSRSLPCDRRDIRRLWGLEDKTKTVHPTETKKSKKGKIAVAQGNDASEVQKKKKKKKKKYAASLSIKQKQGEAAPSEKIPAELLSKKKSDMMSKKKSDKVSKKKSDKVPKEKSVEVSKEKSEKTKKTKEMVPATTVDSPKTSSSHNDKKRKASAIEEEDANQSHGINADRLKRMATARTGPRAVKESFSRIPRDIVVDPRFASNAYVPNDYSNQAYKDLSVTRGKGFTKEKNKKKRGSYRGGIIDTAPKGIKFDD</sequence>
<feature type="compositionally biased region" description="Basic and acidic residues" evidence="1">
    <location>
        <begin position="86"/>
        <end position="96"/>
    </location>
</feature>